<sequence length="219" mass="21360">MFSLCRAAITGISLGQRYGDGGSDGDTTAPSAPGQPTAGTVTANTVALTWTAATDNVGVTAYEVLRNGSVVATVSATSYTATGLTASTAYTFSVRARDAAGNVSAASAGRSVTTSSGGGNTDAGCTATYKTLTSWAGGFQAEVTVRNTGTAAGSAWTVNWTFPAGTTVGSLWNGVAGTPAVTVRNAAHNGALAAGASTTFGFVGNGSSTTSAPISCSLS</sequence>
<evidence type="ECO:0000256" key="1">
    <source>
        <dbReference type="ARBA" id="ARBA00023277"/>
    </source>
</evidence>
<dbReference type="SMART" id="SM00060">
    <property type="entry name" value="FN3"/>
    <property type="match status" value="1"/>
</dbReference>
<evidence type="ECO:0000259" key="5">
    <source>
        <dbReference type="PROSITE" id="PS51173"/>
    </source>
</evidence>
<dbReference type="SUPFAM" id="SSF49265">
    <property type="entry name" value="Fibronectin type III"/>
    <property type="match status" value="1"/>
</dbReference>
<accession>A0A2T0JYK7</accession>
<dbReference type="PROSITE" id="PS51173">
    <property type="entry name" value="CBM2"/>
    <property type="match status" value="1"/>
</dbReference>
<gene>
    <name evidence="6" type="ORF">CLV67_1239</name>
</gene>
<dbReference type="InterPro" id="IPR003961">
    <property type="entry name" value="FN3_dom"/>
</dbReference>
<dbReference type="EMBL" id="PVMZ01000023">
    <property type="protein sequence ID" value="PRX14625.1"/>
    <property type="molecule type" value="Genomic_DNA"/>
</dbReference>
<name>A0A2T0JYK7_9ACTN</name>
<dbReference type="Pfam" id="PF00553">
    <property type="entry name" value="CBM_2"/>
    <property type="match status" value="1"/>
</dbReference>
<dbReference type="GO" id="GO:0030247">
    <property type="term" value="F:polysaccharide binding"/>
    <property type="evidence" value="ECO:0007669"/>
    <property type="project" value="UniProtKB-UniRule"/>
</dbReference>
<keyword evidence="3" id="KW-0624">Polysaccharide degradation</keyword>
<keyword evidence="7" id="KW-1185">Reference proteome</keyword>
<dbReference type="Proteomes" id="UP000239415">
    <property type="component" value="Unassembled WGS sequence"/>
</dbReference>
<dbReference type="InterPro" id="IPR001919">
    <property type="entry name" value="CBD2"/>
</dbReference>
<dbReference type="Gene3D" id="2.60.40.10">
    <property type="entry name" value="Immunoglobulins"/>
    <property type="match status" value="1"/>
</dbReference>
<organism evidence="6 7">
    <name type="scientific">Actinoplanes italicus</name>
    <dbReference type="NCBI Taxonomy" id="113567"/>
    <lineage>
        <taxon>Bacteria</taxon>
        <taxon>Bacillati</taxon>
        <taxon>Actinomycetota</taxon>
        <taxon>Actinomycetes</taxon>
        <taxon>Micromonosporales</taxon>
        <taxon>Micromonosporaceae</taxon>
        <taxon>Actinoplanes</taxon>
    </lineage>
</organism>
<dbReference type="SMART" id="SM00637">
    <property type="entry name" value="CBD_II"/>
    <property type="match status" value="1"/>
</dbReference>
<comment type="caution">
    <text evidence="6">The sequence shown here is derived from an EMBL/GenBank/DDBJ whole genome shotgun (WGS) entry which is preliminary data.</text>
</comment>
<dbReference type="PROSITE" id="PS50853">
    <property type="entry name" value="FN3"/>
    <property type="match status" value="1"/>
</dbReference>
<reference evidence="6 7" key="1">
    <citation type="submission" date="2018-03" db="EMBL/GenBank/DDBJ databases">
        <title>Genomic Encyclopedia of Archaeal and Bacterial Type Strains, Phase II (KMG-II): from individual species to whole genera.</title>
        <authorList>
            <person name="Goeker M."/>
        </authorList>
    </citation>
    <scope>NUCLEOTIDE SEQUENCE [LARGE SCALE GENOMIC DNA]</scope>
    <source>
        <strain evidence="6 7">DSM 43146</strain>
    </source>
</reference>
<keyword evidence="1" id="KW-0119">Carbohydrate metabolism</keyword>
<evidence type="ECO:0000313" key="7">
    <source>
        <dbReference type="Proteomes" id="UP000239415"/>
    </source>
</evidence>
<evidence type="ECO:0000259" key="4">
    <source>
        <dbReference type="PROSITE" id="PS50853"/>
    </source>
</evidence>
<dbReference type="InterPro" id="IPR013783">
    <property type="entry name" value="Ig-like_fold"/>
</dbReference>
<feature type="domain" description="CBM2" evidence="5">
    <location>
        <begin position="118"/>
        <end position="219"/>
    </location>
</feature>
<dbReference type="Gene3D" id="2.60.40.290">
    <property type="match status" value="1"/>
</dbReference>
<dbReference type="InterPro" id="IPR012291">
    <property type="entry name" value="CBM2_carb-bd_dom_sf"/>
</dbReference>
<evidence type="ECO:0000256" key="3">
    <source>
        <dbReference type="ARBA" id="ARBA00023326"/>
    </source>
</evidence>
<evidence type="ECO:0000313" key="6">
    <source>
        <dbReference type="EMBL" id="PRX14625.1"/>
    </source>
</evidence>
<protein>
    <submittedName>
        <fullName evidence="6">Fibronectin type III domain protein</fullName>
    </submittedName>
</protein>
<dbReference type="SUPFAM" id="SSF49384">
    <property type="entry name" value="Carbohydrate-binding domain"/>
    <property type="match status" value="1"/>
</dbReference>
<dbReference type="GO" id="GO:0004553">
    <property type="term" value="F:hydrolase activity, hydrolyzing O-glycosyl compounds"/>
    <property type="evidence" value="ECO:0007669"/>
    <property type="project" value="InterPro"/>
</dbReference>
<dbReference type="InterPro" id="IPR008965">
    <property type="entry name" value="CBM2/CBM3_carb-bd_dom_sf"/>
</dbReference>
<feature type="domain" description="Fibronectin type-III" evidence="4">
    <location>
        <begin position="32"/>
        <end position="117"/>
    </location>
</feature>
<evidence type="ECO:0000256" key="2">
    <source>
        <dbReference type="ARBA" id="ARBA00023295"/>
    </source>
</evidence>
<dbReference type="CDD" id="cd00063">
    <property type="entry name" value="FN3"/>
    <property type="match status" value="1"/>
</dbReference>
<dbReference type="Pfam" id="PF00041">
    <property type="entry name" value="fn3"/>
    <property type="match status" value="1"/>
</dbReference>
<dbReference type="AlphaFoldDB" id="A0A2T0JYK7"/>
<dbReference type="InterPro" id="IPR036116">
    <property type="entry name" value="FN3_sf"/>
</dbReference>
<keyword evidence="2" id="KW-0378">Hydrolase</keyword>
<keyword evidence="2" id="KW-0326">Glycosidase</keyword>
<dbReference type="GO" id="GO:0000272">
    <property type="term" value="P:polysaccharide catabolic process"/>
    <property type="evidence" value="ECO:0007669"/>
    <property type="project" value="UniProtKB-KW"/>
</dbReference>
<proteinExistence type="predicted"/>